<organism evidence="2 3">
    <name type="scientific">Cyclobacterium qasimii M12-11B</name>
    <dbReference type="NCBI Taxonomy" id="641524"/>
    <lineage>
        <taxon>Bacteria</taxon>
        <taxon>Pseudomonadati</taxon>
        <taxon>Bacteroidota</taxon>
        <taxon>Cytophagia</taxon>
        <taxon>Cytophagales</taxon>
        <taxon>Cyclobacteriaceae</taxon>
        <taxon>Cyclobacterium</taxon>
    </lineage>
</organism>
<accession>S7WP72</accession>
<sequence length="40" mass="4616">MEIIGFVLTLLEGFVLLFLYQLYRSIKSFAPFDPTDFTLG</sequence>
<protein>
    <submittedName>
        <fullName evidence="2">Uncharacterized protein</fullName>
    </submittedName>
</protein>
<gene>
    <name evidence="2" type="ORF">ADICYQ_2490</name>
</gene>
<dbReference type="AlphaFoldDB" id="S7WP72"/>
<keyword evidence="1" id="KW-0812">Transmembrane</keyword>
<comment type="caution">
    <text evidence="2">The sequence shown here is derived from an EMBL/GenBank/DDBJ whole genome shotgun (WGS) entry which is preliminary data.</text>
</comment>
<dbReference type="STRING" id="641524.ADICYQ_2490"/>
<dbReference type="EMBL" id="ATNM01000098">
    <property type="protein sequence ID" value="EPR68524.1"/>
    <property type="molecule type" value="Genomic_DNA"/>
</dbReference>
<proteinExistence type="predicted"/>
<dbReference type="Proteomes" id="UP000014974">
    <property type="component" value="Unassembled WGS sequence"/>
</dbReference>
<reference evidence="2 3" key="1">
    <citation type="journal article" date="2013" name="Genome Announc.">
        <title>Draft Genome Sequence of Cyclobacterium qasimii Strain M12-11BT, Isolated from Arctic Marine Sediment.</title>
        <authorList>
            <person name="Shivaji S."/>
            <person name="Ara S."/>
            <person name="Singh A."/>
            <person name="Kumar Pinnaka A."/>
        </authorList>
    </citation>
    <scope>NUCLEOTIDE SEQUENCE [LARGE SCALE GENOMIC DNA]</scope>
    <source>
        <strain evidence="2 3">M12-11B</strain>
    </source>
</reference>
<keyword evidence="1" id="KW-1133">Transmembrane helix</keyword>
<feature type="transmembrane region" description="Helical" evidence="1">
    <location>
        <begin position="6"/>
        <end position="23"/>
    </location>
</feature>
<evidence type="ECO:0000313" key="3">
    <source>
        <dbReference type="Proteomes" id="UP000014974"/>
    </source>
</evidence>
<evidence type="ECO:0000256" key="1">
    <source>
        <dbReference type="SAM" id="Phobius"/>
    </source>
</evidence>
<evidence type="ECO:0000313" key="2">
    <source>
        <dbReference type="EMBL" id="EPR68524.1"/>
    </source>
</evidence>
<keyword evidence="1" id="KW-0472">Membrane</keyword>
<name>S7WP72_9BACT</name>